<reference evidence="1" key="1">
    <citation type="journal article" date="2020" name="Stud. Mycol.">
        <title>101 Dothideomycetes genomes: a test case for predicting lifestyles and emergence of pathogens.</title>
        <authorList>
            <person name="Haridas S."/>
            <person name="Albert R."/>
            <person name="Binder M."/>
            <person name="Bloem J."/>
            <person name="Labutti K."/>
            <person name="Salamov A."/>
            <person name="Andreopoulos B."/>
            <person name="Baker S."/>
            <person name="Barry K."/>
            <person name="Bills G."/>
            <person name="Bluhm B."/>
            <person name="Cannon C."/>
            <person name="Castanera R."/>
            <person name="Culley D."/>
            <person name="Daum C."/>
            <person name="Ezra D."/>
            <person name="Gonzalez J."/>
            <person name="Henrissat B."/>
            <person name="Kuo A."/>
            <person name="Liang C."/>
            <person name="Lipzen A."/>
            <person name="Lutzoni F."/>
            <person name="Magnuson J."/>
            <person name="Mondo S."/>
            <person name="Nolan M."/>
            <person name="Ohm R."/>
            <person name="Pangilinan J."/>
            <person name="Park H.-J."/>
            <person name="Ramirez L."/>
            <person name="Alfaro M."/>
            <person name="Sun H."/>
            <person name="Tritt A."/>
            <person name="Yoshinaga Y."/>
            <person name="Zwiers L.-H."/>
            <person name="Turgeon B."/>
            <person name="Goodwin S."/>
            <person name="Spatafora J."/>
            <person name="Crous P."/>
            <person name="Grigoriev I."/>
        </authorList>
    </citation>
    <scope>NUCLEOTIDE SEQUENCE</scope>
    <source>
        <strain evidence="1">CBS 207.26</strain>
    </source>
</reference>
<protein>
    <submittedName>
        <fullName evidence="1">Uncharacterized protein</fullName>
    </submittedName>
</protein>
<keyword evidence="2" id="KW-1185">Reference proteome</keyword>
<accession>A0A6A6EM34</accession>
<sequence>MRLINSSRLTLSEFVEPNNPDYAILLHSRSVYEASFQEFVAKSSPQKSGFRKIQEFCNL</sequence>
<dbReference type="EMBL" id="ML994617">
    <property type="protein sequence ID" value="KAF2190976.1"/>
    <property type="molecule type" value="Genomic_DNA"/>
</dbReference>
<dbReference type="AlphaFoldDB" id="A0A6A6EM34"/>
<proteinExistence type="predicted"/>
<gene>
    <name evidence="1" type="ORF">K469DRAFT_719936</name>
</gene>
<dbReference type="Proteomes" id="UP000800200">
    <property type="component" value="Unassembled WGS sequence"/>
</dbReference>
<organism evidence="1 2">
    <name type="scientific">Zopfia rhizophila CBS 207.26</name>
    <dbReference type="NCBI Taxonomy" id="1314779"/>
    <lineage>
        <taxon>Eukaryota</taxon>
        <taxon>Fungi</taxon>
        <taxon>Dikarya</taxon>
        <taxon>Ascomycota</taxon>
        <taxon>Pezizomycotina</taxon>
        <taxon>Dothideomycetes</taxon>
        <taxon>Dothideomycetes incertae sedis</taxon>
        <taxon>Zopfiaceae</taxon>
        <taxon>Zopfia</taxon>
    </lineage>
</organism>
<name>A0A6A6EM34_9PEZI</name>
<evidence type="ECO:0000313" key="2">
    <source>
        <dbReference type="Proteomes" id="UP000800200"/>
    </source>
</evidence>
<evidence type="ECO:0000313" key="1">
    <source>
        <dbReference type="EMBL" id="KAF2190976.1"/>
    </source>
</evidence>